<dbReference type="PANTHER" id="PTHR33361">
    <property type="entry name" value="GLR0591 PROTEIN"/>
    <property type="match status" value="1"/>
</dbReference>
<keyword evidence="2" id="KW-1185">Reference proteome</keyword>
<sequence length="563" mass="62047">MTSGAQRLTELGDAYFETRHRYDPFNATLLGLSEYDGLVGDPSAEASATAADAFAAIRAELAELDTAGFTEAQLVDAEVLEALLRNAEDDARDSIWARAASSAGYASRQGTLFQAIAAVSVDDDLSAERYLQRLGGLGDYFRGLAARYRHELAAGFTPTRLAVTKALGQLRTELGDPSHAVLLRPAAAATDPSVRQRAERFLEDSVRPGIAALIEAFENDLLPVARNDDHVGIREVPGGDEMYARALRNHTTTDLTPEQIHQLGLDVLAQLEARWADVGQAAFGVTDRKHIVERLRTDPDLRFQTTDEIVEVATAALKRAEEALPRYFPADWSVGPCDTVELTAEESANSAMAYYRPPADDGSRNGAQCLATADPTSRHRWEYESLTFHESVPGHHLQLATSQQLDIPRYRRHLDVEVCGFNEGWGLYSEEFADELGLYSSDVARFGMLSFMALRACRLVVDTGIHYYGWSRQQAVDFMFENTATTLDHVEHEVDRYVSWPGQACAYMVGKTEIQRMRRRAEEALGDAFDLPSFHGAIIGNGAVPLSVADAATRRWQETRTAA</sequence>
<comment type="caution">
    <text evidence="1">The sequence shown here is derived from an EMBL/GenBank/DDBJ whole genome shotgun (WGS) entry which is preliminary data.</text>
</comment>
<name>A0A1B9NIS2_9MICO</name>
<organism evidence="1 2">
    <name type="scientific">Microbacterium sediminis</name>
    <dbReference type="NCBI Taxonomy" id="904291"/>
    <lineage>
        <taxon>Bacteria</taxon>
        <taxon>Bacillati</taxon>
        <taxon>Actinomycetota</taxon>
        <taxon>Actinomycetes</taxon>
        <taxon>Micrococcales</taxon>
        <taxon>Microbacteriaceae</taxon>
        <taxon>Microbacterium</taxon>
    </lineage>
</organism>
<protein>
    <submittedName>
        <fullName evidence="1">Uncharacterized protein</fullName>
    </submittedName>
</protein>
<reference evidence="1 2" key="1">
    <citation type="submission" date="2016-05" db="EMBL/GenBank/DDBJ databases">
        <authorList>
            <person name="Lavstsen T."/>
            <person name="Jespersen J.S."/>
        </authorList>
    </citation>
    <scope>NUCLEOTIDE SEQUENCE [LARGE SCALE GENOMIC DNA]</scope>
    <source>
        <strain evidence="1 2">YLB-01</strain>
    </source>
</reference>
<dbReference type="Pfam" id="PF05960">
    <property type="entry name" value="DUF885"/>
    <property type="match status" value="1"/>
</dbReference>
<evidence type="ECO:0000313" key="2">
    <source>
        <dbReference type="Proteomes" id="UP000093355"/>
    </source>
</evidence>
<dbReference type="InterPro" id="IPR010281">
    <property type="entry name" value="DUF885"/>
</dbReference>
<gene>
    <name evidence="1" type="ORF">A7J15_11795</name>
</gene>
<dbReference type="PANTHER" id="PTHR33361:SF2">
    <property type="entry name" value="DUF885 DOMAIN-CONTAINING PROTEIN"/>
    <property type="match status" value="1"/>
</dbReference>
<evidence type="ECO:0000313" key="1">
    <source>
        <dbReference type="EMBL" id="OCG76460.1"/>
    </source>
</evidence>
<dbReference type="AlphaFoldDB" id="A0A1B9NIS2"/>
<accession>A0A1B9NIS2</accession>
<dbReference type="RefSeq" id="WP_067028221.1">
    <property type="nucleotide sequence ID" value="NZ_CP038256.1"/>
</dbReference>
<dbReference type="OrthoDB" id="9760040at2"/>
<dbReference type="STRING" id="904291.A7J15_11795"/>
<proteinExistence type="predicted"/>
<dbReference type="EMBL" id="LXMD01000002">
    <property type="protein sequence ID" value="OCG76460.1"/>
    <property type="molecule type" value="Genomic_DNA"/>
</dbReference>
<dbReference type="Proteomes" id="UP000093355">
    <property type="component" value="Unassembled WGS sequence"/>
</dbReference>